<dbReference type="SUPFAM" id="SSF159941">
    <property type="entry name" value="MM3350-like"/>
    <property type="match status" value="1"/>
</dbReference>
<evidence type="ECO:0000313" key="2">
    <source>
        <dbReference type="EMBL" id="AEK36122.1"/>
    </source>
</evidence>
<dbReference type="Pfam" id="PF07929">
    <property type="entry name" value="PRiA4_ORF3"/>
    <property type="match status" value="1"/>
</dbReference>
<dbReference type="Gene3D" id="3.10.290.30">
    <property type="entry name" value="MM3350-like"/>
    <property type="match status" value="1"/>
</dbReference>
<dbReference type="PANTHER" id="PTHR41878">
    <property type="entry name" value="LEXA REPRESSOR-RELATED"/>
    <property type="match status" value="1"/>
</dbReference>
<dbReference type="AlphaFoldDB" id="G0HAA6"/>
<sequence>MLSTVVCDGKPSYTLAPMTDFFSFDDAAIPGPVPERPHLRRDPLQEVHIFRLRISLNGSDPEIWREVLVRSDMKLSVLHQVIQASYLWWDYHLYRFALGGGAFEDSADLFLCPFDEQEPDPYQQGTPARLVRLDETVQQPGEVLHYLYDFGDNWDLTVTLVEVLPRGGEDAPVAEYVTGERAAPPEDCGSRRTAEEFAAMKADPETGHLFDDFDPEVVDAQAISYRLLPVEWWARATESPDYIPSLLAGFPVIAQIFRYLEQSPWTVFLGTKLEILEGPGENLPYDLPDAAAKAEALSGITAFLTTIGDSGPDGVKLTSAGYLPPKVVDAVLTELPNGFEWFGTSRRESDMKQVLEVRKALTRLGLLRKSRGHLGLTAAGRTAATDPGQLWNHLVERLVRQRGAIGPDGEVAERRDLDDEITALNLLCLATARLPDTDKEAVAALLTDSGWYTEGDHGQYSIGVGQVNFADPVLILLGYIGPRDDRAWLPKLHSSAAAALAREALLISRG</sequence>
<evidence type="ECO:0000313" key="3">
    <source>
        <dbReference type="Proteomes" id="UP000006659"/>
    </source>
</evidence>
<organism evidence="2 3">
    <name type="scientific">Corynebacterium variabile (strain DSM 44702 / CIP 107183 / JCM 12073 / NCIMB 30131)</name>
    <name type="common">Corynebacterium mooreparkense</name>
    <dbReference type="NCBI Taxonomy" id="858619"/>
    <lineage>
        <taxon>Bacteria</taxon>
        <taxon>Bacillati</taxon>
        <taxon>Actinomycetota</taxon>
        <taxon>Actinomycetes</taxon>
        <taxon>Mycobacteriales</taxon>
        <taxon>Corynebacteriaceae</taxon>
        <taxon>Corynebacterium</taxon>
    </lineage>
</organism>
<dbReference type="HOGENOM" id="CLU_035896_0_0_11"/>
<gene>
    <name evidence="2" type="ordered locus">CVAR_0769</name>
</gene>
<reference evidence="2 3" key="1">
    <citation type="journal article" date="2011" name="BMC Genomics">
        <title>Complete genome sequence of Corynebacterium variabile DSM 44702 isolated from the surface of smear-ripened cheeses and insights into cheese ripening and flavor generation.</title>
        <authorList>
            <person name="Schroeder J."/>
            <person name="Maus I."/>
            <person name="Trost E."/>
            <person name="Tauch A."/>
        </authorList>
    </citation>
    <scope>NUCLEOTIDE SEQUENCE [LARGE SCALE GENOMIC DNA]</scope>
    <source>
        <strain evidence="3">DSM 44702 / JCM 12073 / NCIMB 30131</strain>
    </source>
</reference>
<accession>G0HAA6</accession>
<dbReference type="EMBL" id="CP002917">
    <property type="protein sequence ID" value="AEK36122.1"/>
    <property type="molecule type" value="Genomic_DNA"/>
</dbReference>
<dbReference type="InterPro" id="IPR024047">
    <property type="entry name" value="MM3350-like_sf"/>
</dbReference>
<dbReference type="KEGG" id="cva:CVAR_0769"/>
<name>G0HAA6_CORVD</name>
<dbReference type="InterPro" id="IPR012912">
    <property type="entry name" value="Plasmid_pRiA4b_Orf3-like"/>
</dbReference>
<protein>
    <recommendedName>
        <fullName evidence="1">Plasmid pRiA4b Orf3-like domain-containing protein</fullName>
    </recommendedName>
</protein>
<feature type="domain" description="Plasmid pRiA4b Orf3-like" evidence="1">
    <location>
        <begin position="49"/>
        <end position="220"/>
    </location>
</feature>
<evidence type="ECO:0000259" key="1">
    <source>
        <dbReference type="Pfam" id="PF07929"/>
    </source>
</evidence>
<dbReference type="PANTHER" id="PTHR41878:SF1">
    <property type="entry name" value="TNPR PROTEIN"/>
    <property type="match status" value="1"/>
</dbReference>
<dbReference type="Proteomes" id="UP000006659">
    <property type="component" value="Chromosome"/>
</dbReference>
<dbReference type="STRING" id="858619.CVAR_0769"/>
<dbReference type="eggNOG" id="COG3012">
    <property type="taxonomic scope" value="Bacteria"/>
</dbReference>
<proteinExistence type="predicted"/>